<protein>
    <submittedName>
        <fullName evidence="2">Uncharacterized protein</fullName>
    </submittedName>
</protein>
<dbReference type="RefSeq" id="WP_071544962.1">
    <property type="nucleotide sequence ID" value="NZ_LKAQ01000004.1"/>
</dbReference>
<dbReference type="EMBL" id="LKAQ01000004">
    <property type="protein sequence ID" value="OIQ49446.1"/>
    <property type="molecule type" value="Genomic_DNA"/>
</dbReference>
<evidence type="ECO:0000256" key="1">
    <source>
        <dbReference type="SAM" id="Phobius"/>
    </source>
</evidence>
<accession>A0A1J5MS69</accession>
<comment type="caution">
    <text evidence="2">The sequence shown here is derived from an EMBL/GenBank/DDBJ whole genome shotgun (WGS) entry which is preliminary data.</text>
</comment>
<dbReference type="Proteomes" id="UP000181901">
    <property type="component" value="Unassembled WGS sequence"/>
</dbReference>
<evidence type="ECO:0000313" key="3">
    <source>
        <dbReference type="Proteomes" id="UP000181901"/>
    </source>
</evidence>
<dbReference type="AlphaFoldDB" id="A0A1J5MS69"/>
<keyword evidence="1" id="KW-0472">Membrane</keyword>
<evidence type="ECO:0000313" key="2">
    <source>
        <dbReference type="EMBL" id="OIQ49446.1"/>
    </source>
</evidence>
<organism evidence="2 3">
    <name type="scientific">Pseudodesulfovibrio hydrargyri</name>
    <dbReference type="NCBI Taxonomy" id="2125990"/>
    <lineage>
        <taxon>Bacteria</taxon>
        <taxon>Pseudomonadati</taxon>
        <taxon>Thermodesulfobacteriota</taxon>
        <taxon>Desulfovibrionia</taxon>
        <taxon>Desulfovibrionales</taxon>
        <taxon>Desulfovibrionaceae</taxon>
    </lineage>
</organism>
<feature type="transmembrane region" description="Helical" evidence="1">
    <location>
        <begin position="12"/>
        <end position="39"/>
    </location>
</feature>
<keyword evidence="1" id="KW-1133">Transmembrane helix</keyword>
<reference evidence="2 3" key="1">
    <citation type="submission" date="2015-09" db="EMBL/GenBank/DDBJ databases">
        <title>Genome of Desulfovibrio dechloracetivorans BerOc1, a mercury methylating strain isolated from highly hydrocarbons and metals contaminated coastal sediments.</title>
        <authorList>
            <person name="Goni Urriza M."/>
            <person name="Gassie C."/>
            <person name="Bouchez O."/>
            <person name="Klopp C."/>
            <person name="Ranchou-Peyruse A."/>
            <person name="Remy G."/>
        </authorList>
    </citation>
    <scope>NUCLEOTIDE SEQUENCE [LARGE SCALE GENOMIC DNA]</scope>
    <source>
        <strain evidence="2 3">BerOc1</strain>
    </source>
</reference>
<keyword evidence="3" id="KW-1185">Reference proteome</keyword>
<keyword evidence="1" id="KW-0812">Transmembrane</keyword>
<gene>
    <name evidence="2" type="ORF">BerOc1_01371</name>
</gene>
<sequence length="71" mass="8039">MEFDFFFVDGVLIFALMAFLASLGPVVGAMFKACCPTAIRSVRRFGRRHPALFTESDDFYCFFHKDALYGA</sequence>
<dbReference type="OrthoDB" id="5465260at2"/>
<name>A0A1J5MS69_9BACT</name>
<proteinExistence type="predicted"/>